<name>A0A381P6B6_9ZZZZ</name>
<organism evidence="2">
    <name type="scientific">marine metagenome</name>
    <dbReference type="NCBI Taxonomy" id="408172"/>
    <lineage>
        <taxon>unclassified sequences</taxon>
        <taxon>metagenomes</taxon>
        <taxon>ecological metagenomes</taxon>
    </lineage>
</organism>
<accession>A0A381P6B6</accession>
<reference evidence="2" key="1">
    <citation type="submission" date="2018-05" db="EMBL/GenBank/DDBJ databases">
        <authorList>
            <person name="Lanie J.A."/>
            <person name="Ng W.-L."/>
            <person name="Kazmierczak K.M."/>
            <person name="Andrzejewski T.M."/>
            <person name="Davidsen T.M."/>
            <person name="Wayne K.J."/>
            <person name="Tettelin H."/>
            <person name="Glass J.I."/>
            <person name="Rusch D."/>
            <person name="Podicherti R."/>
            <person name="Tsui H.-C.T."/>
            <person name="Winkler M.E."/>
        </authorList>
    </citation>
    <scope>NUCLEOTIDE SEQUENCE</scope>
</reference>
<dbReference type="Pfam" id="PF16694">
    <property type="entry name" value="Cytochrome_P460"/>
    <property type="match status" value="1"/>
</dbReference>
<dbReference type="CDD" id="cd20751">
    <property type="entry name" value="cyt_P460_Ne-like"/>
    <property type="match status" value="1"/>
</dbReference>
<sequence>MKRVNVGFVAVCVTFGIAGAVAIQAQLPGDGPRYENGTDLVFPADYRTWTFLGAGLGMTYDDDGGAGNPQMFSNVFVNPSSHAHFLETGAWPDRTAFVLEFRQSGSEASINRAGRFQGDLVMLEAEVKDSRFEDGWAFFNFGRAGALADTAAPLTGERVARCIECHTEHTAVERTFVQFYPTLLEVAREKGTLKPGF</sequence>
<gene>
    <name evidence="2" type="ORF">METZ01_LOCUS15244</name>
</gene>
<evidence type="ECO:0000259" key="1">
    <source>
        <dbReference type="Pfam" id="PF16694"/>
    </source>
</evidence>
<proteinExistence type="predicted"/>
<feature type="domain" description="Cytochrome P460" evidence="1">
    <location>
        <begin position="43"/>
        <end position="176"/>
    </location>
</feature>
<dbReference type="InterPro" id="IPR038142">
    <property type="entry name" value="Cytochrome_P460_sp"/>
</dbReference>
<evidence type="ECO:0000313" key="2">
    <source>
        <dbReference type="EMBL" id="SUZ62390.1"/>
    </source>
</evidence>
<dbReference type="EMBL" id="UINC01000866">
    <property type="protein sequence ID" value="SUZ62390.1"/>
    <property type="molecule type" value="Genomic_DNA"/>
</dbReference>
<dbReference type="Gene3D" id="3.50.70.20">
    <property type="entry name" value="Cytochrome P460"/>
    <property type="match status" value="1"/>
</dbReference>
<protein>
    <recommendedName>
        <fullName evidence="1">Cytochrome P460 domain-containing protein</fullName>
    </recommendedName>
</protein>
<dbReference type="AlphaFoldDB" id="A0A381P6B6"/>
<dbReference type="InterPro" id="IPR032033">
    <property type="entry name" value="Cytochrome_P460"/>
</dbReference>